<organism evidence="1 2">
    <name type="scientific">Prunus dulcis</name>
    <name type="common">Almond</name>
    <name type="synonym">Amygdalus dulcis</name>
    <dbReference type="NCBI Taxonomy" id="3755"/>
    <lineage>
        <taxon>Eukaryota</taxon>
        <taxon>Viridiplantae</taxon>
        <taxon>Streptophyta</taxon>
        <taxon>Embryophyta</taxon>
        <taxon>Tracheophyta</taxon>
        <taxon>Spermatophyta</taxon>
        <taxon>Magnoliopsida</taxon>
        <taxon>eudicotyledons</taxon>
        <taxon>Gunneridae</taxon>
        <taxon>Pentapetalae</taxon>
        <taxon>rosids</taxon>
        <taxon>fabids</taxon>
        <taxon>Rosales</taxon>
        <taxon>Rosaceae</taxon>
        <taxon>Amygdaloideae</taxon>
        <taxon>Amygdaleae</taxon>
        <taxon>Prunus</taxon>
    </lineage>
</organism>
<dbReference type="AlphaFoldDB" id="A0AAD4YPD0"/>
<dbReference type="PANTHER" id="PTHR33067">
    <property type="entry name" value="RNA-DIRECTED DNA POLYMERASE-RELATED"/>
    <property type="match status" value="1"/>
</dbReference>
<protein>
    <recommendedName>
        <fullName evidence="3">Reverse transcriptase/retrotransposon-derived protein RNase H-like domain-containing protein</fullName>
    </recommendedName>
</protein>
<gene>
    <name evidence="1" type="ORF">L3X38_045445</name>
</gene>
<evidence type="ECO:0000313" key="2">
    <source>
        <dbReference type="Proteomes" id="UP001054821"/>
    </source>
</evidence>
<dbReference type="SUPFAM" id="SSF56672">
    <property type="entry name" value="DNA/RNA polymerases"/>
    <property type="match status" value="1"/>
</dbReference>
<dbReference type="InterPro" id="IPR021109">
    <property type="entry name" value="Peptidase_aspartic_dom_sf"/>
</dbReference>
<dbReference type="Gene3D" id="3.10.10.10">
    <property type="entry name" value="HIV Type 1 Reverse Transcriptase, subunit A, domain 1"/>
    <property type="match status" value="1"/>
</dbReference>
<dbReference type="EMBL" id="JAJFAZ020000008">
    <property type="protein sequence ID" value="KAI5316269.1"/>
    <property type="molecule type" value="Genomic_DNA"/>
</dbReference>
<dbReference type="InterPro" id="IPR043502">
    <property type="entry name" value="DNA/RNA_pol_sf"/>
</dbReference>
<sequence length="256" mass="28928">MVEDVLVLVDKFYFLVDFIVLDTEPVVHSNSQIPVILGRPFLATSNAHINCRNGLIQLAFGNMTFELNIFNICKQPANNEDVDKEAQKHNGWIPKYEDLPTVSDETTSSREKAPRCELKPLPAGLKYAFLGEDETYPVVISSKLELFHDDMLLKVLKDHRTAIGWTLSNIKGISSLVCTHQIFLEGDTKPVRHAQHRLNPTVKEVVQKEVLKIWDAGIIYPISDSKWPPDWSMPFEIMCDASDGAIGPVLLKQNFE</sequence>
<comment type="caution">
    <text evidence="1">The sequence shown here is derived from an EMBL/GenBank/DDBJ whole genome shotgun (WGS) entry which is preliminary data.</text>
</comment>
<reference evidence="1 2" key="1">
    <citation type="journal article" date="2022" name="G3 (Bethesda)">
        <title>Whole-genome sequence and methylome profiling of the almond [Prunus dulcis (Mill.) D.A. Webb] cultivar 'Nonpareil'.</title>
        <authorList>
            <person name="D'Amico-Willman K.M."/>
            <person name="Ouma W.Z."/>
            <person name="Meulia T."/>
            <person name="Sideli G.M."/>
            <person name="Gradziel T.M."/>
            <person name="Fresnedo-Ramirez J."/>
        </authorList>
    </citation>
    <scope>NUCLEOTIDE SEQUENCE [LARGE SCALE GENOMIC DNA]</scope>
    <source>
        <strain evidence="1">Clone GOH B32 T37-40</strain>
    </source>
</reference>
<evidence type="ECO:0000313" key="1">
    <source>
        <dbReference type="EMBL" id="KAI5316269.1"/>
    </source>
</evidence>
<keyword evidence="2" id="KW-1185">Reference proteome</keyword>
<name>A0AAD4YPD0_PRUDU</name>
<accession>A0AAD4YPD0</accession>
<dbReference type="Proteomes" id="UP001054821">
    <property type="component" value="Chromosome 8"/>
</dbReference>
<dbReference type="Gene3D" id="2.40.70.10">
    <property type="entry name" value="Acid Proteases"/>
    <property type="match status" value="1"/>
</dbReference>
<dbReference type="PANTHER" id="PTHR33067:SF32">
    <property type="entry name" value="ASPARTIC PEPTIDASE DDI1-TYPE DOMAIN-CONTAINING PROTEIN"/>
    <property type="match status" value="1"/>
</dbReference>
<proteinExistence type="predicted"/>
<evidence type="ECO:0008006" key="3">
    <source>
        <dbReference type="Google" id="ProtNLM"/>
    </source>
</evidence>